<dbReference type="Gene3D" id="3.50.50.100">
    <property type="match status" value="1"/>
</dbReference>
<dbReference type="InterPro" id="IPR023753">
    <property type="entry name" value="FAD/NAD-binding_dom"/>
</dbReference>
<evidence type="ECO:0000256" key="4">
    <source>
        <dbReference type="ARBA" id="ARBA00022630"/>
    </source>
</evidence>
<keyword evidence="9" id="KW-0496">Mitochondrion</keyword>
<reference evidence="14" key="2">
    <citation type="submission" date="2020-01" db="EMBL/GenBank/DDBJ databases">
        <title>Population-level Yeast Reference Genomes.</title>
        <authorList>
            <person name="Yue J.-X."/>
        </authorList>
    </citation>
    <scope>NUCLEOTIDE SEQUENCE</scope>
    <source>
        <strain evidence="14">CBS432</strain>
    </source>
</reference>
<keyword evidence="7" id="KW-0560">Oxidoreductase</keyword>
<evidence type="ECO:0000256" key="11">
    <source>
        <dbReference type="ARBA" id="ARBA00049010"/>
    </source>
</evidence>
<evidence type="ECO:0000256" key="7">
    <source>
        <dbReference type="ARBA" id="ARBA00023002"/>
    </source>
</evidence>
<proteinExistence type="inferred from homology"/>
<dbReference type="GeneID" id="54629398"/>
<dbReference type="PANTHER" id="PTHR43706">
    <property type="entry name" value="NADH DEHYDROGENASE"/>
    <property type="match status" value="1"/>
</dbReference>
<protein>
    <recommendedName>
        <fullName evidence="3">NADH:ubiquinone reductase (non-electrogenic)</fullName>
        <ecNumber evidence="3">1.6.5.9</ecNumber>
    </recommendedName>
</protein>
<dbReference type="AlphaFoldDB" id="A0A8B8UN42"/>
<evidence type="ECO:0000256" key="3">
    <source>
        <dbReference type="ARBA" id="ARBA00012637"/>
    </source>
</evidence>
<reference evidence="14" key="4">
    <citation type="submission" date="2025-08" db="UniProtKB">
        <authorList>
            <consortium name="RefSeq"/>
        </authorList>
    </citation>
    <scope>IDENTIFICATION</scope>
    <source>
        <strain evidence="14">CBS432</strain>
    </source>
</reference>
<dbReference type="EC" id="1.6.5.9" evidence="3"/>
<dbReference type="InterPro" id="IPR054585">
    <property type="entry name" value="NDH2-like_C"/>
</dbReference>
<evidence type="ECO:0000259" key="12">
    <source>
        <dbReference type="Pfam" id="PF07992"/>
    </source>
</evidence>
<keyword evidence="4" id="KW-0285">Flavoprotein</keyword>
<reference evidence="14" key="1">
    <citation type="journal article" date="2017" name="Nat. Genet.">
        <title>Contrasting evolutionary genome dynamics between domesticated and wild yeasts.</title>
        <authorList>
            <person name="Yue J.X."/>
            <person name="Li J."/>
            <person name="Aigrain L."/>
            <person name="Hallin J."/>
            <person name="Persson K."/>
            <person name="Oliver K."/>
            <person name="Bergstrom A."/>
            <person name="Coupland P."/>
            <person name="Warringer J."/>
            <person name="Lagomarsino M.C."/>
            <person name="Fischer G."/>
            <person name="Durbin R."/>
            <person name="Liti G."/>
        </authorList>
    </citation>
    <scope>NUCLEOTIDE SEQUENCE</scope>
    <source>
        <strain evidence="14">CBS432</strain>
    </source>
</reference>
<evidence type="ECO:0000256" key="1">
    <source>
        <dbReference type="ARBA" id="ARBA00004173"/>
    </source>
</evidence>
<evidence type="ECO:0000259" key="13">
    <source>
        <dbReference type="Pfam" id="PF22366"/>
    </source>
</evidence>
<keyword evidence="8" id="KW-0520">NAD</keyword>
<evidence type="ECO:0000313" key="14">
    <source>
        <dbReference type="RefSeq" id="XP_033765184.1"/>
    </source>
</evidence>
<comment type="subcellular location">
    <subcellularLocation>
        <location evidence="1">Mitochondrion</location>
    </subcellularLocation>
</comment>
<dbReference type="KEGG" id="spao:SPAR_D01510"/>
<sequence length="545" mass="61515">MLPRLGFARTARSMHRFKVSQISKPFFHSTEVGKPGPPQKLSKSYTAVFKKWFVRGLKLTFYTTLAGTLYVSYELYKESNPPKQIPQSTAFANGLKKKELVILGTGWGAISLLKKLDTSLYNVTVVSPRSFFLFTPLLPSTPVGTIEMKSIVEPVRSIARRTPGEVHYIEAEALDVDPKAKKVMVQSVSEDEYFVSSLNYDYLVVSVGAKTTTFNIPGVYGNASFLKEIEDAQNIRMKLMKTIEQASSFPVNDPERKRLLTFVVVGGGPTGVEFAAELQDYINQDLRKWMPDLSKEMKVILIEALPNILNMFDKTLIKYAEDLFARDEIDLQVNTAVKAVEPTYIRTLQNGQTSTDIHYGMLVWATGNEPIELSKTLMGRVPEQTNRRGLLINEKLELLGAEDSIYAIGDCTAHTGFFPTAQVAHQEGEYLAKILDKKLQIEQLEWDMLNSTDDSKVSRLQKEINLRRSKLDKFNYKHMGALAYIGSETAIADLHMGDSSYQLKGMFAFLFWKSAYLAMCLSIRNRILIAMDWTKVYFLGRDSSV</sequence>
<evidence type="ECO:0000256" key="5">
    <source>
        <dbReference type="ARBA" id="ARBA00022827"/>
    </source>
</evidence>
<dbReference type="GO" id="GO:0050136">
    <property type="term" value="F:NADH dehydrogenase (quinone) (non-electrogenic) activity"/>
    <property type="evidence" value="ECO:0007669"/>
    <property type="project" value="UniProtKB-EC"/>
</dbReference>
<dbReference type="PANTHER" id="PTHR43706:SF47">
    <property type="entry name" value="EXTERNAL NADH-UBIQUINONE OXIDOREDUCTASE 1, MITOCHONDRIAL-RELATED"/>
    <property type="match status" value="1"/>
</dbReference>
<evidence type="ECO:0000256" key="6">
    <source>
        <dbReference type="ARBA" id="ARBA00022946"/>
    </source>
</evidence>
<dbReference type="RefSeq" id="XP_033765184.1">
    <property type="nucleotide sequence ID" value="XM_033909293.1"/>
</dbReference>
<keyword evidence="5" id="KW-0274">FAD</keyword>
<dbReference type="OrthoDB" id="3244603at2759"/>
<evidence type="ECO:0000256" key="9">
    <source>
        <dbReference type="ARBA" id="ARBA00023128"/>
    </source>
</evidence>
<dbReference type="InterPro" id="IPR045024">
    <property type="entry name" value="NDH-2"/>
</dbReference>
<keyword evidence="6" id="KW-0809">Transit peptide</keyword>
<feature type="domain" description="External alternative NADH-ubiquinone oxidoreductase-like C-terminal" evidence="13">
    <location>
        <begin position="478"/>
        <end position="542"/>
    </location>
</feature>
<dbReference type="VEuPathDB" id="FungiDB:SPAR_D01510"/>
<accession>A0A8B8UN42</accession>
<comment type="similarity">
    <text evidence="2">Belongs to the NADH dehydrogenase family.</text>
</comment>
<dbReference type="InterPro" id="IPR036188">
    <property type="entry name" value="FAD/NAD-bd_sf"/>
</dbReference>
<comment type="catalytic activity">
    <reaction evidence="11">
        <text>a ubiquinone + NADH + H(+) = a ubiquinol + NAD(+)</text>
        <dbReference type="Rhea" id="RHEA:23152"/>
        <dbReference type="Rhea" id="RHEA-COMP:9565"/>
        <dbReference type="Rhea" id="RHEA-COMP:9566"/>
        <dbReference type="ChEBI" id="CHEBI:15378"/>
        <dbReference type="ChEBI" id="CHEBI:16389"/>
        <dbReference type="ChEBI" id="CHEBI:17976"/>
        <dbReference type="ChEBI" id="CHEBI:57540"/>
        <dbReference type="ChEBI" id="CHEBI:57945"/>
    </reaction>
</comment>
<dbReference type="Pfam" id="PF07992">
    <property type="entry name" value="Pyr_redox_2"/>
    <property type="match status" value="1"/>
</dbReference>
<dbReference type="Pfam" id="PF22366">
    <property type="entry name" value="NDH2_C"/>
    <property type="match status" value="1"/>
</dbReference>
<name>A0A8B8UN42_SACPA</name>
<organism evidence="14">
    <name type="scientific">Saccharomyces paradoxus</name>
    <name type="common">Yeast</name>
    <name type="synonym">Saccharomyces douglasii</name>
    <dbReference type="NCBI Taxonomy" id="27291"/>
    <lineage>
        <taxon>Eukaryota</taxon>
        <taxon>Fungi</taxon>
        <taxon>Dikarya</taxon>
        <taxon>Ascomycota</taxon>
        <taxon>Saccharomycotina</taxon>
        <taxon>Saccharomycetes</taxon>
        <taxon>Saccharomycetales</taxon>
        <taxon>Saccharomycetaceae</taxon>
        <taxon>Saccharomyces</taxon>
    </lineage>
</organism>
<dbReference type="PRINTS" id="PR00368">
    <property type="entry name" value="FADPNR"/>
</dbReference>
<reference evidence="14" key="3">
    <citation type="submission" date="2025-07" db="EMBL/GenBank/DDBJ databases">
        <authorList>
            <consortium name="NCBI Genome Project"/>
        </authorList>
    </citation>
    <scope>NUCLEOTIDE SEQUENCE</scope>
    <source>
        <strain evidence="14">CBS432</strain>
    </source>
</reference>
<evidence type="ECO:0000256" key="2">
    <source>
        <dbReference type="ARBA" id="ARBA00005272"/>
    </source>
</evidence>
<evidence type="ECO:0000256" key="10">
    <source>
        <dbReference type="ARBA" id="ARBA00047599"/>
    </source>
</evidence>
<dbReference type="SUPFAM" id="SSF51905">
    <property type="entry name" value="FAD/NAD(P)-binding domain"/>
    <property type="match status" value="2"/>
</dbReference>
<dbReference type="FunFam" id="3.50.50.100:FF:000007">
    <property type="entry name" value="Rotenone-insensitive NADH-ubiquinone oxidoreductase, mitochondrial"/>
    <property type="match status" value="1"/>
</dbReference>
<dbReference type="GO" id="GO:0005739">
    <property type="term" value="C:mitochondrion"/>
    <property type="evidence" value="ECO:0007669"/>
    <property type="project" value="UniProtKB-SubCell"/>
</dbReference>
<evidence type="ECO:0000256" key="8">
    <source>
        <dbReference type="ARBA" id="ARBA00023027"/>
    </source>
</evidence>
<gene>
    <name evidence="14" type="primary">NDE2</name>
    <name evidence="14" type="ORF">SPAR_D01510</name>
</gene>
<comment type="catalytic activity">
    <reaction evidence="10">
        <text>a quinone + NADH + H(+) = a quinol + NAD(+)</text>
        <dbReference type="Rhea" id="RHEA:46160"/>
        <dbReference type="ChEBI" id="CHEBI:15378"/>
        <dbReference type="ChEBI" id="CHEBI:24646"/>
        <dbReference type="ChEBI" id="CHEBI:57540"/>
        <dbReference type="ChEBI" id="CHEBI:57945"/>
        <dbReference type="ChEBI" id="CHEBI:132124"/>
        <dbReference type="EC" id="1.6.5.9"/>
    </reaction>
</comment>
<feature type="domain" description="FAD/NAD(P)-binding" evidence="12">
    <location>
        <begin position="99"/>
        <end position="428"/>
    </location>
</feature>
<dbReference type="GO" id="GO:0015980">
    <property type="term" value="P:energy derivation by oxidation of organic compounds"/>
    <property type="evidence" value="ECO:0007669"/>
    <property type="project" value="UniProtKB-ARBA"/>
</dbReference>